<keyword evidence="6" id="KW-0408">Iron</keyword>
<comment type="caution">
    <text evidence="8">The sequence shown here is derived from an EMBL/GenBank/DDBJ whole genome shotgun (WGS) entry which is preliminary data.</text>
</comment>
<evidence type="ECO:0000259" key="7">
    <source>
        <dbReference type="Pfam" id="PF02668"/>
    </source>
</evidence>
<dbReference type="EMBL" id="JAVRRG010000011">
    <property type="protein sequence ID" value="KAK5099061.1"/>
    <property type="molecule type" value="Genomic_DNA"/>
</dbReference>
<evidence type="ECO:0000256" key="4">
    <source>
        <dbReference type="ARBA" id="ARBA00022964"/>
    </source>
</evidence>
<comment type="cofactor">
    <cofactor evidence="1">
        <name>Fe(2+)</name>
        <dbReference type="ChEBI" id="CHEBI:29033"/>
    </cofactor>
</comment>
<organism evidence="8 9">
    <name type="scientific">Lithohypha guttulata</name>
    <dbReference type="NCBI Taxonomy" id="1690604"/>
    <lineage>
        <taxon>Eukaryota</taxon>
        <taxon>Fungi</taxon>
        <taxon>Dikarya</taxon>
        <taxon>Ascomycota</taxon>
        <taxon>Pezizomycotina</taxon>
        <taxon>Eurotiomycetes</taxon>
        <taxon>Chaetothyriomycetidae</taxon>
        <taxon>Chaetothyriales</taxon>
        <taxon>Trichomeriaceae</taxon>
        <taxon>Lithohypha</taxon>
    </lineage>
</organism>
<keyword evidence="9" id="KW-1185">Reference proteome</keyword>
<dbReference type="InterPro" id="IPR003819">
    <property type="entry name" value="TauD/TfdA-like"/>
</dbReference>
<gene>
    <name evidence="8" type="ORF">LTR24_001462</name>
</gene>
<reference evidence="8 9" key="1">
    <citation type="submission" date="2023-08" db="EMBL/GenBank/DDBJ databases">
        <title>Black Yeasts Isolated from many extreme environments.</title>
        <authorList>
            <person name="Coleine C."/>
            <person name="Stajich J.E."/>
            <person name="Selbmann L."/>
        </authorList>
    </citation>
    <scope>NUCLEOTIDE SEQUENCE [LARGE SCALE GENOMIC DNA]</scope>
    <source>
        <strain evidence="8 9">CCFEE 5885</strain>
    </source>
</reference>
<protein>
    <recommendedName>
        <fullName evidence="7">TauD/TfdA-like domain-containing protein</fullName>
    </recommendedName>
</protein>
<keyword evidence="3" id="KW-0479">Metal-binding</keyword>
<comment type="similarity">
    <text evidence="2">Belongs to the TfdA dioxygenase family.</text>
</comment>
<dbReference type="Pfam" id="PF02668">
    <property type="entry name" value="TauD"/>
    <property type="match status" value="1"/>
</dbReference>
<evidence type="ECO:0000313" key="8">
    <source>
        <dbReference type="EMBL" id="KAK5099061.1"/>
    </source>
</evidence>
<dbReference type="PANTHER" id="PTHR30468:SF1">
    <property type="entry name" value="ALPHA-KETOGLUTARATE-DEPENDENT SULFONATE DIOXYGENASE"/>
    <property type="match status" value="1"/>
</dbReference>
<name>A0ABR0KKS8_9EURO</name>
<dbReference type="SUPFAM" id="SSF51197">
    <property type="entry name" value="Clavaminate synthase-like"/>
    <property type="match status" value="1"/>
</dbReference>
<dbReference type="Proteomes" id="UP001345013">
    <property type="component" value="Unassembled WGS sequence"/>
</dbReference>
<dbReference type="InterPro" id="IPR051323">
    <property type="entry name" value="AtsK-like"/>
</dbReference>
<evidence type="ECO:0000256" key="2">
    <source>
        <dbReference type="ARBA" id="ARBA00005896"/>
    </source>
</evidence>
<sequence length="312" mass="34972">MPPTRALHSTLRRTSGYLLGRSTAHVSPSHRAQRYATAAGLEVNPISGAIGAEIRNVDLASKLSPEATTAIRKALLDHQVIFFRDQSLTPGSYLDFTTHFGKPIEYPFVKGLDGHKEIINVLKKENETTNFGGIWHSDTTYFEQPPMGSVLLALEVPPYGGDTLFANQYLAYEALSPGLKETLLTLKGVSTSAKADVSKTREDRIKDSGHKSETLEAVHPAVRTHPETGRKSLYVNPAHTSHFEGWTEAESAPLLQFLFQHQIKPEFTCRFRWDVGSIAFWDNRCAMHNPINDYHGYRRSMWRVTLEGDRPQ</sequence>
<feature type="domain" description="TauD/TfdA-like" evidence="7">
    <location>
        <begin position="42"/>
        <end position="305"/>
    </location>
</feature>
<keyword evidence="4" id="KW-0223">Dioxygenase</keyword>
<evidence type="ECO:0000256" key="5">
    <source>
        <dbReference type="ARBA" id="ARBA00023002"/>
    </source>
</evidence>
<proteinExistence type="inferred from homology"/>
<accession>A0ABR0KKS8</accession>
<keyword evidence="5" id="KW-0560">Oxidoreductase</keyword>
<evidence type="ECO:0000256" key="6">
    <source>
        <dbReference type="ARBA" id="ARBA00023004"/>
    </source>
</evidence>
<dbReference type="Gene3D" id="3.60.130.10">
    <property type="entry name" value="Clavaminate synthase-like"/>
    <property type="match status" value="1"/>
</dbReference>
<evidence type="ECO:0000313" key="9">
    <source>
        <dbReference type="Proteomes" id="UP001345013"/>
    </source>
</evidence>
<evidence type="ECO:0000256" key="3">
    <source>
        <dbReference type="ARBA" id="ARBA00022723"/>
    </source>
</evidence>
<dbReference type="InterPro" id="IPR042098">
    <property type="entry name" value="TauD-like_sf"/>
</dbReference>
<dbReference type="PANTHER" id="PTHR30468">
    <property type="entry name" value="ALPHA-KETOGLUTARATE-DEPENDENT SULFONATE DIOXYGENASE"/>
    <property type="match status" value="1"/>
</dbReference>
<evidence type="ECO:0000256" key="1">
    <source>
        <dbReference type="ARBA" id="ARBA00001954"/>
    </source>
</evidence>